<dbReference type="InterPro" id="IPR027417">
    <property type="entry name" value="P-loop_NTPase"/>
</dbReference>
<evidence type="ECO:0000256" key="7">
    <source>
        <dbReference type="ARBA" id="ARBA00022967"/>
    </source>
</evidence>
<organism evidence="15 16">
    <name type="scientific">Aureimonas fodinaquatilis</name>
    <dbReference type="NCBI Taxonomy" id="2565783"/>
    <lineage>
        <taxon>Bacteria</taxon>
        <taxon>Pseudomonadati</taxon>
        <taxon>Pseudomonadota</taxon>
        <taxon>Alphaproteobacteria</taxon>
        <taxon>Hyphomicrobiales</taxon>
        <taxon>Aurantimonadaceae</taxon>
        <taxon>Aureimonas</taxon>
    </lineage>
</organism>
<keyword evidence="6 15" id="KW-0067">ATP-binding</keyword>
<comment type="similarity">
    <text evidence="2">Belongs to the ABC transporter superfamily.</text>
</comment>
<evidence type="ECO:0000256" key="8">
    <source>
        <dbReference type="ARBA" id="ARBA00023065"/>
    </source>
</evidence>
<dbReference type="InterPro" id="IPR017871">
    <property type="entry name" value="ABC_transporter-like_CS"/>
</dbReference>
<evidence type="ECO:0000256" key="4">
    <source>
        <dbReference type="ARBA" id="ARBA00022475"/>
    </source>
</evidence>
<keyword evidence="5" id="KW-0547">Nucleotide-binding</keyword>
<sequence length="258" mass="27610">MLVIDDLSASFRRYNGLFRQDFITRLSNITLTIQAGEIVALVGHSGAGKSLLAHAILGLLPANAIATGTVSFEGQLLNQHNLVEHRGRNIALLPQQTSYLDPTANVGALVRWAALRGGKPLEIKNRLNRVGLSDDVAQLFPHQLSGGMARRVLMAQATSGGAKLLIADEPTAGLDPANRDIVLKHLRAHADNGGAALLITHDLIPVLSYADRIAMLKDGQLCCVAPTSSFSGTGEMLASPYAKSLWRALPQNDFYAYA</sequence>
<dbReference type="Proteomes" id="UP000324738">
    <property type="component" value="Unassembled WGS sequence"/>
</dbReference>
<protein>
    <recommendedName>
        <fullName evidence="12">Nickel import system ATP-binding protein NikD</fullName>
        <ecNumber evidence="11">7.2.2.11</ecNumber>
    </recommendedName>
</protein>
<keyword evidence="16" id="KW-1185">Reference proteome</keyword>
<evidence type="ECO:0000313" key="16">
    <source>
        <dbReference type="Proteomes" id="UP000324738"/>
    </source>
</evidence>
<keyword evidence="7" id="KW-1278">Translocase</keyword>
<evidence type="ECO:0000256" key="2">
    <source>
        <dbReference type="ARBA" id="ARBA00005417"/>
    </source>
</evidence>
<dbReference type="InterPro" id="IPR003593">
    <property type="entry name" value="AAA+_ATPase"/>
</dbReference>
<proteinExistence type="inferred from homology"/>
<dbReference type="InterPro" id="IPR050388">
    <property type="entry name" value="ABC_Ni/Peptide_Import"/>
</dbReference>
<dbReference type="GO" id="GO:0016887">
    <property type="term" value="F:ATP hydrolysis activity"/>
    <property type="evidence" value="ECO:0007669"/>
    <property type="project" value="InterPro"/>
</dbReference>
<dbReference type="AlphaFoldDB" id="A0A5B0DZP9"/>
<evidence type="ECO:0000313" key="15">
    <source>
        <dbReference type="EMBL" id="KAA0972023.1"/>
    </source>
</evidence>
<keyword evidence="3" id="KW-0813">Transport</keyword>
<dbReference type="EMBL" id="VTWH01000001">
    <property type="protein sequence ID" value="KAA0972023.1"/>
    <property type="molecule type" value="Genomic_DNA"/>
</dbReference>
<evidence type="ECO:0000256" key="9">
    <source>
        <dbReference type="ARBA" id="ARBA00023136"/>
    </source>
</evidence>
<gene>
    <name evidence="15" type="ORF">FPY71_02575</name>
</gene>
<dbReference type="OrthoDB" id="7374568at2"/>
<evidence type="ECO:0000256" key="6">
    <source>
        <dbReference type="ARBA" id="ARBA00022840"/>
    </source>
</evidence>
<dbReference type="SUPFAM" id="SSF52540">
    <property type="entry name" value="P-loop containing nucleoside triphosphate hydrolases"/>
    <property type="match status" value="1"/>
</dbReference>
<evidence type="ECO:0000256" key="12">
    <source>
        <dbReference type="ARBA" id="ARBA00044143"/>
    </source>
</evidence>
<comment type="subunit">
    <text evidence="10">The complex is composed of two ATP-binding proteins (NikD and NikE), two transmembrane proteins (NikB and NikC) and a solute-binding protein (NikA).</text>
</comment>
<evidence type="ECO:0000256" key="13">
    <source>
        <dbReference type="ARBA" id="ARBA00048610"/>
    </source>
</evidence>
<dbReference type="GO" id="GO:0015413">
    <property type="term" value="F:ABC-type nickel transporter activity"/>
    <property type="evidence" value="ECO:0007669"/>
    <property type="project" value="UniProtKB-EC"/>
</dbReference>
<dbReference type="PANTHER" id="PTHR43297:SF13">
    <property type="entry name" value="NICKEL ABC TRANSPORTER, ATP-BINDING PROTEIN"/>
    <property type="match status" value="1"/>
</dbReference>
<dbReference type="PROSITE" id="PS50893">
    <property type="entry name" value="ABC_TRANSPORTER_2"/>
    <property type="match status" value="1"/>
</dbReference>
<dbReference type="GO" id="GO:0005524">
    <property type="term" value="F:ATP binding"/>
    <property type="evidence" value="ECO:0007669"/>
    <property type="project" value="UniProtKB-KW"/>
</dbReference>
<dbReference type="Gene3D" id="3.40.50.300">
    <property type="entry name" value="P-loop containing nucleotide triphosphate hydrolases"/>
    <property type="match status" value="1"/>
</dbReference>
<evidence type="ECO:0000256" key="5">
    <source>
        <dbReference type="ARBA" id="ARBA00022741"/>
    </source>
</evidence>
<dbReference type="EC" id="7.2.2.11" evidence="11"/>
<evidence type="ECO:0000259" key="14">
    <source>
        <dbReference type="PROSITE" id="PS50893"/>
    </source>
</evidence>
<dbReference type="Pfam" id="PF00005">
    <property type="entry name" value="ABC_tran"/>
    <property type="match status" value="1"/>
</dbReference>
<comment type="catalytic activity">
    <reaction evidence="13">
        <text>Ni(2+)(out) + ATP + H2O = Ni(2+)(in) + ADP + phosphate + H(+)</text>
        <dbReference type="Rhea" id="RHEA:15557"/>
        <dbReference type="ChEBI" id="CHEBI:15377"/>
        <dbReference type="ChEBI" id="CHEBI:15378"/>
        <dbReference type="ChEBI" id="CHEBI:30616"/>
        <dbReference type="ChEBI" id="CHEBI:43474"/>
        <dbReference type="ChEBI" id="CHEBI:49786"/>
        <dbReference type="ChEBI" id="CHEBI:456216"/>
        <dbReference type="EC" id="7.2.2.11"/>
    </reaction>
    <physiologicalReaction direction="left-to-right" evidence="13">
        <dbReference type="Rhea" id="RHEA:15558"/>
    </physiologicalReaction>
</comment>
<evidence type="ECO:0000256" key="3">
    <source>
        <dbReference type="ARBA" id="ARBA00022448"/>
    </source>
</evidence>
<dbReference type="SMART" id="SM00382">
    <property type="entry name" value="AAA"/>
    <property type="match status" value="1"/>
</dbReference>
<comment type="caution">
    <text evidence="15">The sequence shown here is derived from an EMBL/GenBank/DDBJ whole genome shotgun (WGS) entry which is preliminary data.</text>
</comment>
<dbReference type="PANTHER" id="PTHR43297">
    <property type="entry name" value="OLIGOPEPTIDE TRANSPORT ATP-BINDING PROTEIN APPD"/>
    <property type="match status" value="1"/>
</dbReference>
<evidence type="ECO:0000256" key="11">
    <source>
        <dbReference type="ARBA" id="ARBA00039098"/>
    </source>
</evidence>
<evidence type="ECO:0000256" key="10">
    <source>
        <dbReference type="ARBA" id="ARBA00038669"/>
    </source>
</evidence>
<reference evidence="15 16" key="1">
    <citation type="submission" date="2019-08" db="EMBL/GenBank/DDBJ databases">
        <title>Aureimonas fodiniaquatilis sp. nov., isolated from a coal mine wastewater.</title>
        <authorList>
            <person name="Kim W."/>
        </authorList>
    </citation>
    <scope>NUCLEOTIDE SEQUENCE [LARGE SCALE GENOMIC DNA]</scope>
    <source>
        <strain evidence="15 16">CAU 1482</strain>
    </source>
</reference>
<evidence type="ECO:0000256" key="1">
    <source>
        <dbReference type="ARBA" id="ARBA00004417"/>
    </source>
</evidence>
<name>A0A5B0DZP9_9HYPH</name>
<dbReference type="InterPro" id="IPR003439">
    <property type="entry name" value="ABC_transporter-like_ATP-bd"/>
</dbReference>
<accession>A0A5B0DZP9</accession>
<keyword evidence="4" id="KW-1003">Cell membrane</keyword>
<dbReference type="RefSeq" id="WP_149297342.1">
    <property type="nucleotide sequence ID" value="NZ_VTWH01000001.1"/>
</dbReference>
<feature type="domain" description="ABC transporter" evidence="14">
    <location>
        <begin position="2"/>
        <end position="243"/>
    </location>
</feature>
<keyword evidence="9" id="KW-0472">Membrane</keyword>
<keyword evidence="8" id="KW-0406">Ion transport</keyword>
<dbReference type="PROSITE" id="PS00211">
    <property type="entry name" value="ABC_TRANSPORTER_1"/>
    <property type="match status" value="1"/>
</dbReference>
<comment type="subcellular location">
    <subcellularLocation>
        <location evidence="1">Cell inner membrane</location>
        <topology evidence="1">Peripheral membrane protein</topology>
    </subcellularLocation>
</comment>
<dbReference type="GO" id="GO:0005886">
    <property type="term" value="C:plasma membrane"/>
    <property type="evidence" value="ECO:0007669"/>
    <property type="project" value="UniProtKB-SubCell"/>
</dbReference>